<keyword evidence="1" id="KW-0812">Transmembrane</keyword>
<keyword evidence="1" id="KW-1133">Transmembrane helix</keyword>
<evidence type="ECO:0000256" key="1">
    <source>
        <dbReference type="SAM" id="Phobius"/>
    </source>
</evidence>
<name>A0A7V2ZMG3_9BACT</name>
<organism evidence="2">
    <name type="scientific">Ignavibacterium album</name>
    <dbReference type="NCBI Taxonomy" id="591197"/>
    <lineage>
        <taxon>Bacteria</taxon>
        <taxon>Pseudomonadati</taxon>
        <taxon>Ignavibacteriota</taxon>
        <taxon>Ignavibacteria</taxon>
        <taxon>Ignavibacteriales</taxon>
        <taxon>Ignavibacteriaceae</taxon>
        <taxon>Ignavibacterium</taxon>
    </lineage>
</organism>
<dbReference type="EMBL" id="DSUJ01000011">
    <property type="protein sequence ID" value="HFI92691.1"/>
    <property type="molecule type" value="Genomic_DNA"/>
</dbReference>
<sequence length="362" mass="41772">MKWFFILLVVIHALIHLLGFLKAFQLAEINQLTQNISKPMGILWLIALILFLAAAIQLIINHNLWWITGIMGVILSQVLIILFWQDAKFGTIPNVLILIVAVLAFADWSFNRDVKKEIDEMLSNVSEDKKEILTEEKISYLPTIVQKWLINSGVVGKKTIHSVYLKQRGQMRMKPGQKEWYQANAEQWFTTDNPAFIWKVKVDMMPCVFFTGRDKFSDGKGSMIIKILSLINIVNTTDDKKINEGTLQRYLGETIWFPSAVISPYIKWEEVDSLTAKATMNYKGTTGTALFYFNNDGDFVKFSAMRYMGSGDEAKLKEWIITLSDYKIFDGIKIPVKGEATWRLDEGDFIWYKLEIYDVKYN</sequence>
<protein>
    <submittedName>
        <fullName evidence="2">Uncharacterized protein</fullName>
    </submittedName>
</protein>
<accession>A0A7V2ZMG3</accession>
<comment type="caution">
    <text evidence="2">The sequence shown here is derived from an EMBL/GenBank/DDBJ whole genome shotgun (WGS) entry which is preliminary data.</text>
</comment>
<feature type="transmembrane region" description="Helical" evidence="1">
    <location>
        <begin position="39"/>
        <end position="59"/>
    </location>
</feature>
<feature type="transmembrane region" description="Helical" evidence="1">
    <location>
        <begin position="64"/>
        <end position="85"/>
    </location>
</feature>
<dbReference type="Pfam" id="PF20181">
    <property type="entry name" value="DUF6544"/>
    <property type="match status" value="1"/>
</dbReference>
<reference evidence="2" key="1">
    <citation type="journal article" date="2020" name="mSystems">
        <title>Genome- and Community-Level Interaction Insights into Carbon Utilization and Element Cycling Functions of Hydrothermarchaeota in Hydrothermal Sediment.</title>
        <authorList>
            <person name="Zhou Z."/>
            <person name="Liu Y."/>
            <person name="Xu W."/>
            <person name="Pan J."/>
            <person name="Luo Z.H."/>
            <person name="Li M."/>
        </authorList>
    </citation>
    <scope>NUCLEOTIDE SEQUENCE [LARGE SCALE GENOMIC DNA]</scope>
    <source>
        <strain evidence="2">SpSt-479</strain>
    </source>
</reference>
<proteinExistence type="predicted"/>
<dbReference type="AlphaFoldDB" id="A0A7V2ZMG3"/>
<evidence type="ECO:0000313" key="2">
    <source>
        <dbReference type="EMBL" id="HFI92691.1"/>
    </source>
</evidence>
<keyword evidence="1" id="KW-0472">Membrane</keyword>
<gene>
    <name evidence="2" type="ORF">ENS31_14320</name>
</gene>
<dbReference type="InterPro" id="IPR046674">
    <property type="entry name" value="DUF6544"/>
</dbReference>
<feature type="transmembrane region" description="Helical" evidence="1">
    <location>
        <begin position="91"/>
        <end position="110"/>
    </location>
</feature>